<proteinExistence type="predicted"/>
<dbReference type="AlphaFoldDB" id="A0A2P5A8Y4"/>
<feature type="non-terminal residue" evidence="1">
    <location>
        <position position="122"/>
    </location>
</feature>
<dbReference type="PANTHER" id="PTHR48475">
    <property type="entry name" value="RIBONUCLEASE H"/>
    <property type="match status" value="1"/>
</dbReference>
<evidence type="ECO:0008006" key="3">
    <source>
        <dbReference type="Google" id="ProtNLM"/>
    </source>
</evidence>
<dbReference type="OrthoDB" id="1679820at2759"/>
<reference evidence="2" key="1">
    <citation type="submission" date="2016-06" db="EMBL/GenBank/DDBJ databases">
        <title>Parallel loss of symbiosis genes in relatives of nitrogen-fixing non-legume Parasponia.</title>
        <authorList>
            <person name="Van Velzen R."/>
            <person name="Holmer R."/>
            <person name="Bu F."/>
            <person name="Rutten L."/>
            <person name="Van Zeijl A."/>
            <person name="Liu W."/>
            <person name="Santuari L."/>
            <person name="Cao Q."/>
            <person name="Sharma T."/>
            <person name="Shen D."/>
            <person name="Roswanjaya Y."/>
            <person name="Wardhani T."/>
            <person name="Kalhor M.S."/>
            <person name="Jansen J."/>
            <person name="Van den Hoogen J."/>
            <person name="Gungor B."/>
            <person name="Hartog M."/>
            <person name="Hontelez J."/>
            <person name="Verver J."/>
            <person name="Yang W.-C."/>
            <person name="Schijlen E."/>
            <person name="Repin R."/>
            <person name="Schilthuizen M."/>
            <person name="Schranz E."/>
            <person name="Heidstra R."/>
            <person name="Miyata K."/>
            <person name="Fedorova E."/>
            <person name="Kohlen W."/>
            <person name="Bisseling T."/>
            <person name="Smit S."/>
            <person name="Geurts R."/>
        </authorList>
    </citation>
    <scope>NUCLEOTIDE SEQUENCE [LARGE SCALE GENOMIC DNA]</scope>
    <source>
        <strain evidence="2">cv. WU1-14</strain>
    </source>
</reference>
<keyword evidence="2" id="KW-1185">Reference proteome</keyword>
<comment type="caution">
    <text evidence="1">The sequence shown here is derived from an EMBL/GenBank/DDBJ whole genome shotgun (WGS) entry which is preliminary data.</text>
</comment>
<gene>
    <name evidence="1" type="ORF">PanWU01x14_356370</name>
</gene>
<organism evidence="1 2">
    <name type="scientific">Parasponia andersonii</name>
    <name type="common">Sponia andersonii</name>
    <dbReference type="NCBI Taxonomy" id="3476"/>
    <lineage>
        <taxon>Eukaryota</taxon>
        <taxon>Viridiplantae</taxon>
        <taxon>Streptophyta</taxon>
        <taxon>Embryophyta</taxon>
        <taxon>Tracheophyta</taxon>
        <taxon>Spermatophyta</taxon>
        <taxon>Magnoliopsida</taxon>
        <taxon>eudicotyledons</taxon>
        <taxon>Gunneridae</taxon>
        <taxon>Pentapetalae</taxon>
        <taxon>rosids</taxon>
        <taxon>fabids</taxon>
        <taxon>Rosales</taxon>
        <taxon>Cannabaceae</taxon>
        <taxon>Parasponia</taxon>
    </lineage>
</organism>
<dbReference type="EMBL" id="JXTB01000764">
    <property type="protein sequence ID" value="PON32993.1"/>
    <property type="molecule type" value="Genomic_DNA"/>
</dbReference>
<evidence type="ECO:0000313" key="2">
    <source>
        <dbReference type="Proteomes" id="UP000237105"/>
    </source>
</evidence>
<dbReference type="PANTHER" id="PTHR48475:SF2">
    <property type="entry name" value="RIBONUCLEASE H"/>
    <property type="match status" value="1"/>
</dbReference>
<sequence>MIAYLKKVQQLFLTFSTYDIQLLPRTKNTRADALAKLASTKDAELLKVVPVEFLISPSIEEEPQVIMPVDEEPSWMDPIIRYIQNGDLPEDKDDARRLRMKAARYIIQDEQLYRRSFSSPLL</sequence>
<evidence type="ECO:0000313" key="1">
    <source>
        <dbReference type="EMBL" id="PON32993.1"/>
    </source>
</evidence>
<dbReference type="Proteomes" id="UP000237105">
    <property type="component" value="Unassembled WGS sequence"/>
</dbReference>
<accession>A0A2P5A8Y4</accession>
<name>A0A2P5A8Y4_PARAD</name>
<protein>
    <recommendedName>
        <fullName evidence="3">RNase H type-1 domain-containing protein</fullName>
    </recommendedName>
</protein>